<evidence type="ECO:0000256" key="1">
    <source>
        <dbReference type="SAM" id="MobiDB-lite"/>
    </source>
</evidence>
<protein>
    <submittedName>
        <fullName evidence="2">(northern house mosquito) hypothetical protein</fullName>
    </submittedName>
</protein>
<evidence type="ECO:0000313" key="2">
    <source>
        <dbReference type="EMBL" id="CAG6501023.1"/>
    </source>
</evidence>
<feature type="region of interest" description="Disordered" evidence="1">
    <location>
        <begin position="53"/>
        <end position="93"/>
    </location>
</feature>
<dbReference type="AlphaFoldDB" id="A0A8D8CWN1"/>
<sequence length="173" mass="19219">MYRRAGVRAHRRTVRVRVRFPLPARHLQGQDVPPGPGQQLVHLPGCGARSDLRRGGHHPRGDVPHFGPTVGRDRHRRGPGTGQPLPAARAHPGLLDQDCRPRHGVRVRERTGLHQAGTKRQGSVYPRANVRPGLQVGPARNLPVAQAVKRDENPSSNVYFLFISYVLRICLAR</sequence>
<name>A0A8D8CWN1_CULPI</name>
<reference evidence="2" key="1">
    <citation type="submission" date="2021-05" db="EMBL/GenBank/DDBJ databases">
        <authorList>
            <person name="Alioto T."/>
            <person name="Alioto T."/>
            <person name="Gomez Garrido J."/>
        </authorList>
    </citation>
    <scope>NUCLEOTIDE SEQUENCE</scope>
</reference>
<dbReference type="EMBL" id="HBUE01141638">
    <property type="protein sequence ID" value="CAG6501023.1"/>
    <property type="molecule type" value="Transcribed_RNA"/>
</dbReference>
<organism evidence="2">
    <name type="scientific">Culex pipiens</name>
    <name type="common">House mosquito</name>
    <dbReference type="NCBI Taxonomy" id="7175"/>
    <lineage>
        <taxon>Eukaryota</taxon>
        <taxon>Metazoa</taxon>
        <taxon>Ecdysozoa</taxon>
        <taxon>Arthropoda</taxon>
        <taxon>Hexapoda</taxon>
        <taxon>Insecta</taxon>
        <taxon>Pterygota</taxon>
        <taxon>Neoptera</taxon>
        <taxon>Endopterygota</taxon>
        <taxon>Diptera</taxon>
        <taxon>Nematocera</taxon>
        <taxon>Culicoidea</taxon>
        <taxon>Culicidae</taxon>
        <taxon>Culicinae</taxon>
        <taxon>Culicini</taxon>
        <taxon>Culex</taxon>
        <taxon>Culex</taxon>
    </lineage>
</organism>
<proteinExistence type="predicted"/>
<feature type="compositionally biased region" description="Basic and acidic residues" evidence="1">
    <location>
        <begin position="53"/>
        <end position="63"/>
    </location>
</feature>
<accession>A0A8D8CWN1</accession>